<evidence type="ECO:0000256" key="6">
    <source>
        <dbReference type="ARBA" id="ARBA00048539"/>
    </source>
</evidence>
<sequence length="202" mass="23700">MFRNFITEHNLIEKNDKILIAFSGGPDSVYLLERLLEIKNEYNLEIFLGYVNHNFRDDVYKDITLVKNIADKYNLGYKILDIHLERFSEEKAREYRYKVLNDLMIEIGYDKIATGHNKSDNAETIIFNIIRGCGLDGLKGISVKRDNIIRPILYIKKSDILKQVFNDYIVDSTNLENDYSRNKIRNLVFPILNEINNKSIDN</sequence>
<feature type="non-terminal residue" evidence="8">
    <location>
        <position position="202"/>
    </location>
</feature>
<keyword evidence="3" id="KW-0819">tRNA processing</keyword>
<dbReference type="GO" id="GO:0005524">
    <property type="term" value="F:ATP binding"/>
    <property type="evidence" value="ECO:0007669"/>
    <property type="project" value="UniProtKB-KW"/>
</dbReference>
<dbReference type="AlphaFoldDB" id="A0A7Z0PHP8"/>
<evidence type="ECO:0000256" key="5">
    <source>
        <dbReference type="ARBA" id="ARBA00022840"/>
    </source>
</evidence>
<proteinExistence type="inferred from homology"/>
<comment type="caution">
    <text evidence="8">The sequence shown here is derived from an EMBL/GenBank/DDBJ whole genome shotgun (WGS) entry which is preliminary data.</text>
</comment>
<name>A0A7Z0PHP8_9FUSO</name>
<keyword evidence="2 8" id="KW-0436">Ligase</keyword>
<dbReference type="RefSeq" id="WP_180136247.1">
    <property type="nucleotide sequence ID" value="NZ_JABMKT010000026.1"/>
</dbReference>
<comment type="catalytic activity">
    <reaction evidence="6">
        <text>cytidine(34) in tRNA(Ile2) + L-lysine + ATP = lysidine(34) in tRNA(Ile2) + AMP + diphosphate + H(+)</text>
        <dbReference type="Rhea" id="RHEA:43744"/>
        <dbReference type="Rhea" id="RHEA-COMP:10625"/>
        <dbReference type="Rhea" id="RHEA-COMP:10670"/>
        <dbReference type="ChEBI" id="CHEBI:15378"/>
        <dbReference type="ChEBI" id="CHEBI:30616"/>
        <dbReference type="ChEBI" id="CHEBI:32551"/>
        <dbReference type="ChEBI" id="CHEBI:33019"/>
        <dbReference type="ChEBI" id="CHEBI:82748"/>
        <dbReference type="ChEBI" id="CHEBI:83665"/>
        <dbReference type="ChEBI" id="CHEBI:456215"/>
        <dbReference type="EC" id="6.3.4.19"/>
    </reaction>
</comment>
<evidence type="ECO:0000313" key="8">
    <source>
        <dbReference type="EMBL" id="NYV28210.1"/>
    </source>
</evidence>
<evidence type="ECO:0000256" key="2">
    <source>
        <dbReference type="ARBA" id="ARBA00022598"/>
    </source>
</evidence>
<dbReference type="Proteomes" id="UP000526184">
    <property type="component" value="Unassembled WGS sequence"/>
</dbReference>
<dbReference type="NCBIfam" id="TIGR02432">
    <property type="entry name" value="lysidine_TilS_N"/>
    <property type="match status" value="1"/>
</dbReference>
<dbReference type="CDD" id="cd01992">
    <property type="entry name" value="TilS_N"/>
    <property type="match status" value="1"/>
</dbReference>
<dbReference type="InterPro" id="IPR012795">
    <property type="entry name" value="tRNA_Ile_lys_synt_N"/>
</dbReference>
<evidence type="ECO:0000259" key="7">
    <source>
        <dbReference type="Pfam" id="PF01171"/>
    </source>
</evidence>
<gene>
    <name evidence="8" type="primary">tilS</name>
    <name evidence="8" type="ORF">HP397_05245</name>
</gene>
<dbReference type="EMBL" id="JABMKT010000026">
    <property type="protein sequence ID" value="NYV28210.1"/>
    <property type="molecule type" value="Genomic_DNA"/>
</dbReference>
<dbReference type="GO" id="GO:0032267">
    <property type="term" value="F:tRNA(Ile)-lysidine synthase activity"/>
    <property type="evidence" value="ECO:0007669"/>
    <property type="project" value="UniProtKB-EC"/>
</dbReference>
<evidence type="ECO:0000256" key="4">
    <source>
        <dbReference type="ARBA" id="ARBA00022741"/>
    </source>
</evidence>
<protein>
    <recommendedName>
        <fullName evidence="1">tRNA(Ile)-lysidine synthetase</fullName>
        <ecNumber evidence="1">6.3.4.19</ecNumber>
    </recommendedName>
</protein>
<dbReference type="InterPro" id="IPR011063">
    <property type="entry name" value="TilS/TtcA_N"/>
</dbReference>
<accession>A0A7Z0PHP8</accession>
<dbReference type="GO" id="GO:0008033">
    <property type="term" value="P:tRNA processing"/>
    <property type="evidence" value="ECO:0007669"/>
    <property type="project" value="UniProtKB-KW"/>
</dbReference>
<dbReference type="HAMAP" id="MF_01161">
    <property type="entry name" value="tRNA_Ile_lys_synt"/>
    <property type="match status" value="1"/>
</dbReference>
<evidence type="ECO:0000256" key="3">
    <source>
        <dbReference type="ARBA" id="ARBA00022694"/>
    </source>
</evidence>
<feature type="domain" description="tRNA(Ile)-lysidine/2-thiocytidine synthase N-terminal" evidence="7">
    <location>
        <begin position="17"/>
        <end position="186"/>
    </location>
</feature>
<dbReference type="PANTHER" id="PTHR43033">
    <property type="entry name" value="TRNA(ILE)-LYSIDINE SYNTHASE-RELATED"/>
    <property type="match status" value="1"/>
</dbReference>
<dbReference type="SUPFAM" id="SSF52402">
    <property type="entry name" value="Adenine nucleotide alpha hydrolases-like"/>
    <property type="match status" value="1"/>
</dbReference>
<reference evidence="8 9" key="1">
    <citation type="submission" date="2020-05" db="EMBL/GenBank/DDBJ databases">
        <title>Streptobacillus felis strain LHL191014123.</title>
        <authorList>
            <person name="Fawzy A."/>
            <person name="Rau J."/>
            <person name="Risse K."/>
            <person name="Schauerte N."/>
            <person name="Geiger C."/>
            <person name="Blom J."/>
            <person name="Imirzalioglu C."/>
            <person name="Falgenhauer J."/>
            <person name="Bach A."/>
            <person name="Herden C."/>
            <person name="Eisenberg T."/>
        </authorList>
    </citation>
    <scope>NUCLEOTIDE SEQUENCE [LARGE SCALE GENOMIC DNA]</scope>
    <source>
        <strain evidence="8 9">LHL191014123</strain>
    </source>
</reference>
<keyword evidence="5" id="KW-0067">ATP-binding</keyword>
<dbReference type="PANTHER" id="PTHR43033:SF1">
    <property type="entry name" value="TRNA(ILE)-LYSIDINE SYNTHASE-RELATED"/>
    <property type="match status" value="1"/>
</dbReference>
<evidence type="ECO:0000256" key="1">
    <source>
        <dbReference type="ARBA" id="ARBA00013267"/>
    </source>
</evidence>
<dbReference type="InterPro" id="IPR012094">
    <property type="entry name" value="tRNA_Ile_lys_synt"/>
</dbReference>
<dbReference type="EC" id="6.3.4.19" evidence="1"/>
<evidence type="ECO:0000313" key="9">
    <source>
        <dbReference type="Proteomes" id="UP000526184"/>
    </source>
</evidence>
<dbReference type="Gene3D" id="3.40.50.620">
    <property type="entry name" value="HUPs"/>
    <property type="match status" value="1"/>
</dbReference>
<keyword evidence="9" id="KW-1185">Reference proteome</keyword>
<organism evidence="8 9">
    <name type="scientific">Streptobacillus felis</name>
    <dbReference type="NCBI Taxonomy" id="1384509"/>
    <lineage>
        <taxon>Bacteria</taxon>
        <taxon>Fusobacteriati</taxon>
        <taxon>Fusobacteriota</taxon>
        <taxon>Fusobacteriia</taxon>
        <taxon>Fusobacteriales</taxon>
        <taxon>Leptotrichiaceae</taxon>
        <taxon>Streptobacillus</taxon>
    </lineage>
</organism>
<dbReference type="Pfam" id="PF01171">
    <property type="entry name" value="ATP_bind_3"/>
    <property type="match status" value="1"/>
</dbReference>
<keyword evidence="4" id="KW-0547">Nucleotide-binding</keyword>
<dbReference type="InterPro" id="IPR014729">
    <property type="entry name" value="Rossmann-like_a/b/a_fold"/>
</dbReference>